<keyword evidence="9 12" id="KW-0256">Endoplasmic reticulum</keyword>
<dbReference type="GO" id="GO:0031501">
    <property type="term" value="C:mannosyltransferase complex"/>
    <property type="evidence" value="ECO:0007669"/>
    <property type="project" value="TreeGrafter"/>
</dbReference>
<reference evidence="14" key="1">
    <citation type="submission" date="2013-11" db="EMBL/GenBank/DDBJ databases">
        <title>Genome sequence of the fusiform rust pathogen reveals effectors for host alternation and coevolution with pine.</title>
        <authorList>
            <consortium name="DOE Joint Genome Institute"/>
            <person name="Smith K."/>
            <person name="Pendleton A."/>
            <person name="Kubisiak T."/>
            <person name="Anderson C."/>
            <person name="Salamov A."/>
            <person name="Aerts A."/>
            <person name="Riley R."/>
            <person name="Clum A."/>
            <person name="Lindquist E."/>
            <person name="Ence D."/>
            <person name="Campbell M."/>
            <person name="Kronenberg Z."/>
            <person name="Feau N."/>
            <person name="Dhillon B."/>
            <person name="Hamelin R."/>
            <person name="Burleigh J."/>
            <person name="Smith J."/>
            <person name="Yandell M."/>
            <person name="Nelson C."/>
            <person name="Grigoriev I."/>
            <person name="Davis J."/>
        </authorList>
    </citation>
    <scope>NUCLEOTIDE SEQUENCE</scope>
    <source>
        <strain evidence="14">G11</strain>
    </source>
</reference>
<keyword evidence="5 12" id="KW-0337">GPI-anchor biosynthesis</keyword>
<evidence type="ECO:0000256" key="5">
    <source>
        <dbReference type="ARBA" id="ARBA00022502"/>
    </source>
</evidence>
<evidence type="ECO:0000256" key="10">
    <source>
        <dbReference type="ARBA" id="ARBA00022989"/>
    </source>
</evidence>
<dbReference type="GO" id="GO:0000009">
    <property type="term" value="F:alpha-1,6-mannosyltransferase activity"/>
    <property type="evidence" value="ECO:0007669"/>
    <property type="project" value="InterPro"/>
</dbReference>
<evidence type="ECO:0000256" key="12">
    <source>
        <dbReference type="RuleBase" id="RU363112"/>
    </source>
</evidence>
<comment type="subcellular location">
    <subcellularLocation>
        <location evidence="1 12">Endoplasmic reticulum membrane</location>
        <topology evidence="1 12">Multi-pass membrane protein</topology>
    </subcellularLocation>
</comment>
<gene>
    <name evidence="14" type="ORF">CROQUDRAFT_649885</name>
</gene>
<dbReference type="Pfam" id="PF04188">
    <property type="entry name" value="Mannosyl_trans2"/>
    <property type="match status" value="1"/>
</dbReference>
<dbReference type="GO" id="GO:0004376">
    <property type="term" value="F:GPI mannosyltransferase activity"/>
    <property type="evidence" value="ECO:0007669"/>
    <property type="project" value="InterPro"/>
</dbReference>
<protein>
    <recommendedName>
        <fullName evidence="4 12">GPI mannosyltransferase 2</fullName>
        <ecNumber evidence="12">2.4.1.-</ecNumber>
    </recommendedName>
</protein>
<evidence type="ECO:0000256" key="1">
    <source>
        <dbReference type="ARBA" id="ARBA00004477"/>
    </source>
</evidence>
<dbReference type="PANTHER" id="PTHR12468:SF2">
    <property type="entry name" value="GPI MANNOSYLTRANSFERASE 2"/>
    <property type="match status" value="1"/>
</dbReference>
<feature type="chain" id="PRO_5040365539" description="GPI mannosyltransferase 2" evidence="13">
    <location>
        <begin position="26"/>
        <end position="275"/>
    </location>
</feature>
<name>A0A9P6TH52_9BASI</name>
<keyword evidence="11 12" id="KW-0472">Membrane</keyword>
<evidence type="ECO:0000256" key="4">
    <source>
        <dbReference type="ARBA" id="ARBA00013795"/>
    </source>
</evidence>
<organism evidence="14 15">
    <name type="scientific">Cronartium quercuum f. sp. fusiforme G11</name>
    <dbReference type="NCBI Taxonomy" id="708437"/>
    <lineage>
        <taxon>Eukaryota</taxon>
        <taxon>Fungi</taxon>
        <taxon>Dikarya</taxon>
        <taxon>Basidiomycota</taxon>
        <taxon>Pucciniomycotina</taxon>
        <taxon>Pucciniomycetes</taxon>
        <taxon>Pucciniales</taxon>
        <taxon>Coleosporiaceae</taxon>
        <taxon>Cronartium</taxon>
    </lineage>
</organism>
<feature type="transmembrane region" description="Helical" evidence="12">
    <location>
        <begin position="65"/>
        <end position="82"/>
    </location>
</feature>
<dbReference type="PANTHER" id="PTHR12468">
    <property type="entry name" value="GPI MANNOSYLTRANSFERASE 2"/>
    <property type="match status" value="1"/>
</dbReference>
<dbReference type="EMBL" id="MU167208">
    <property type="protein sequence ID" value="KAG0152466.1"/>
    <property type="molecule type" value="Genomic_DNA"/>
</dbReference>
<feature type="transmembrane region" description="Helical" evidence="12">
    <location>
        <begin position="179"/>
        <end position="207"/>
    </location>
</feature>
<dbReference type="EC" id="2.4.1.-" evidence="12"/>
<comment type="caution">
    <text evidence="14">The sequence shown here is derived from an EMBL/GenBank/DDBJ whole genome shotgun (WGS) entry which is preliminary data.</text>
</comment>
<evidence type="ECO:0000256" key="11">
    <source>
        <dbReference type="ARBA" id="ARBA00023136"/>
    </source>
</evidence>
<evidence type="ECO:0000256" key="13">
    <source>
        <dbReference type="SAM" id="SignalP"/>
    </source>
</evidence>
<keyword evidence="10 12" id="KW-1133">Transmembrane helix</keyword>
<keyword evidence="15" id="KW-1185">Reference proteome</keyword>
<dbReference type="GO" id="GO:0005789">
    <property type="term" value="C:endoplasmic reticulum membrane"/>
    <property type="evidence" value="ECO:0007669"/>
    <property type="project" value="UniProtKB-SubCell"/>
</dbReference>
<comment type="function">
    <text evidence="12">Mannosyltransferase involved in glycosylphosphatidylinositol-anchor biosynthesis.</text>
</comment>
<keyword evidence="6 12" id="KW-0328">Glycosyltransferase</keyword>
<dbReference type="OrthoDB" id="10252502at2759"/>
<evidence type="ECO:0000313" key="15">
    <source>
        <dbReference type="Proteomes" id="UP000886653"/>
    </source>
</evidence>
<comment type="caution">
    <text evidence="12">Lacks conserved residue(s) required for the propagation of feature annotation.</text>
</comment>
<dbReference type="Proteomes" id="UP000886653">
    <property type="component" value="Unassembled WGS sequence"/>
</dbReference>
<sequence length="275" mass="30783">MIASLAFVVRLTTLVLLVMLPHSGLVPVFDSSARSMGALEGLVRWDVLHFLSIYRHGGRTVEQQWAFGQGIPWVLFLGRSIIPGKWLTDERAAVLGGSLLAVLASVSSSVLLFFLTIELTASSQFSMLTSLLHVLSPSPSTQVVPYTEPFFAFFTFAGMLGFARLEVHSRQLSKSTVQLCRLSIAGVWAIATCFRPLGILMAGFWAWNWVRRTLDQIWSQPKRRFTALPVSISPSTINLLPSTRKDFYKPAYWYIGYIRWASNRPLESARSRPLS</sequence>
<feature type="signal peptide" evidence="13">
    <location>
        <begin position="1"/>
        <end position="25"/>
    </location>
</feature>
<evidence type="ECO:0000256" key="8">
    <source>
        <dbReference type="ARBA" id="ARBA00022692"/>
    </source>
</evidence>
<comment type="pathway">
    <text evidence="2 12">Glycolipid biosynthesis; glycosylphosphatidylinositol-anchor biosynthesis.</text>
</comment>
<evidence type="ECO:0000256" key="3">
    <source>
        <dbReference type="ARBA" id="ARBA00008698"/>
    </source>
</evidence>
<keyword evidence="8 12" id="KW-0812">Transmembrane</keyword>
<dbReference type="AlphaFoldDB" id="A0A9P6TH52"/>
<feature type="transmembrane region" description="Helical" evidence="12">
    <location>
        <begin position="94"/>
        <end position="117"/>
    </location>
</feature>
<evidence type="ECO:0000313" key="14">
    <source>
        <dbReference type="EMBL" id="KAG0152466.1"/>
    </source>
</evidence>
<dbReference type="GO" id="GO:0006506">
    <property type="term" value="P:GPI anchor biosynthetic process"/>
    <property type="evidence" value="ECO:0007669"/>
    <property type="project" value="UniProtKB-KW"/>
</dbReference>
<keyword evidence="13" id="KW-0732">Signal</keyword>
<accession>A0A9P6TH52</accession>
<dbReference type="InterPro" id="IPR007315">
    <property type="entry name" value="PIG-V/Gpi18"/>
</dbReference>
<evidence type="ECO:0000256" key="7">
    <source>
        <dbReference type="ARBA" id="ARBA00022679"/>
    </source>
</evidence>
<feature type="transmembrane region" description="Helical" evidence="12">
    <location>
        <begin position="150"/>
        <end position="167"/>
    </location>
</feature>
<proteinExistence type="inferred from homology"/>
<evidence type="ECO:0000256" key="2">
    <source>
        <dbReference type="ARBA" id="ARBA00004687"/>
    </source>
</evidence>
<evidence type="ECO:0000256" key="6">
    <source>
        <dbReference type="ARBA" id="ARBA00022676"/>
    </source>
</evidence>
<evidence type="ECO:0000256" key="9">
    <source>
        <dbReference type="ARBA" id="ARBA00022824"/>
    </source>
</evidence>
<comment type="similarity">
    <text evidence="3 12">Belongs to the PIGV family.</text>
</comment>
<keyword evidence="7 12" id="KW-0808">Transferase</keyword>